<keyword evidence="3 6" id="KW-0489">Methyltransferase</keyword>
<evidence type="ECO:0000256" key="5">
    <source>
        <dbReference type="ARBA" id="ARBA00022691"/>
    </source>
</evidence>
<dbReference type="InterPro" id="IPR029063">
    <property type="entry name" value="SAM-dependent_MTases_sf"/>
</dbReference>
<dbReference type="Gene3D" id="3.40.50.150">
    <property type="entry name" value="Vaccinia Virus protein VP39"/>
    <property type="match status" value="1"/>
</dbReference>
<evidence type="ECO:0000313" key="7">
    <source>
        <dbReference type="EMBL" id="MBB4016909.1"/>
    </source>
</evidence>
<evidence type="ECO:0000256" key="1">
    <source>
        <dbReference type="ARBA" id="ARBA00022490"/>
    </source>
</evidence>
<feature type="binding site" evidence="6">
    <location>
        <position position="78"/>
    </location>
    <ligand>
        <name>S-adenosyl-L-methionine</name>
        <dbReference type="ChEBI" id="CHEBI:59789"/>
    </ligand>
</feature>
<dbReference type="EMBL" id="JACIEN010000002">
    <property type="protein sequence ID" value="MBB4016909.1"/>
    <property type="molecule type" value="Genomic_DNA"/>
</dbReference>
<dbReference type="NCBIfam" id="TIGR00138">
    <property type="entry name" value="rsmG_gidB"/>
    <property type="match status" value="1"/>
</dbReference>
<evidence type="ECO:0000256" key="2">
    <source>
        <dbReference type="ARBA" id="ARBA00022552"/>
    </source>
</evidence>
<dbReference type="GO" id="GO:0005829">
    <property type="term" value="C:cytosol"/>
    <property type="evidence" value="ECO:0007669"/>
    <property type="project" value="TreeGrafter"/>
</dbReference>
<keyword evidence="8" id="KW-1185">Reference proteome</keyword>
<evidence type="ECO:0000256" key="3">
    <source>
        <dbReference type="ARBA" id="ARBA00022603"/>
    </source>
</evidence>
<dbReference type="RefSeq" id="WP_246372978.1">
    <property type="nucleotide sequence ID" value="NZ_JACIEN010000002.1"/>
</dbReference>
<name>A0A840C047_9HYPH</name>
<dbReference type="EC" id="2.1.1.170" evidence="6"/>
<comment type="caution">
    <text evidence="6">Lacks conserved residue(s) required for the propagation of feature annotation.</text>
</comment>
<dbReference type="AlphaFoldDB" id="A0A840C047"/>
<feature type="binding site" evidence="6">
    <location>
        <begin position="131"/>
        <end position="132"/>
    </location>
    <ligand>
        <name>S-adenosyl-L-methionine</name>
        <dbReference type="ChEBI" id="CHEBI:59789"/>
    </ligand>
</feature>
<keyword evidence="5 6" id="KW-0949">S-adenosyl-L-methionine</keyword>
<comment type="similarity">
    <text evidence="6">Belongs to the methyltransferase superfamily. RNA methyltransferase RsmG family.</text>
</comment>
<comment type="catalytic activity">
    <reaction evidence="6">
        <text>guanosine(527) in 16S rRNA + S-adenosyl-L-methionine = N(7)-methylguanosine(527) in 16S rRNA + S-adenosyl-L-homocysteine</text>
        <dbReference type="Rhea" id="RHEA:42732"/>
        <dbReference type="Rhea" id="RHEA-COMP:10209"/>
        <dbReference type="Rhea" id="RHEA-COMP:10210"/>
        <dbReference type="ChEBI" id="CHEBI:57856"/>
        <dbReference type="ChEBI" id="CHEBI:59789"/>
        <dbReference type="ChEBI" id="CHEBI:74269"/>
        <dbReference type="ChEBI" id="CHEBI:74480"/>
        <dbReference type="EC" id="2.1.1.170"/>
    </reaction>
</comment>
<comment type="subcellular location">
    <subcellularLocation>
        <location evidence="6">Cytoplasm</location>
    </subcellularLocation>
</comment>
<accession>A0A840C047</accession>
<dbReference type="Proteomes" id="UP000577362">
    <property type="component" value="Unassembled WGS sequence"/>
</dbReference>
<keyword evidence="1 6" id="KW-0963">Cytoplasm</keyword>
<proteinExistence type="inferred from homology"/>
<dbReference type="GO" id="GO:0070043">
    <property type="term" value="F:rRNA (guanine-N7-)-methyltransferase activity"/>
    <property type="evidence" value="ECO:0007669"/>
    <property type="project" value="UniProtKB-UniRule"/>
</dbReference>
<feature type="binding site" evidence="6">
    <location>
        <position position="147"/>
    </location>
    <ligand>
        <name>S-adenosyl-L-methionine</name>
        <dbReference type="ChEBI" id="CHEBI:59789"/>
    </ligand>
</feature>
<dbReference type="PANTHER" id="PTHR31760">
    <property type="entry name" value="S-ADENOSYL-L-METHIONINE-DEPENDENT METHYLTRANSFERASES SUPERFAMILY PROTEIN"/>
    <property type="match status" value="1"/>
</dbReference>
<keyword evidence="2 6" id="KW-0698">rRNA processing</keyword>
<sequence length="219" mass="23650">MLNKNSTGGDRAAALSLGLIPDGALSALDIYVDLLRRWQDVKNLVGPRTLDHVWTRHIADSAQLLPLAPTARKWIDIGSGAGFPGLVLAILLRNREDGEVHLVESNSRKCAFLRAVSRETGARAQVHAGRIEDVLPSLGQADVLTARALAPLTDLLDLGKDLLRTGAIGVFPKGQDLEAELTVAAKSWNIDYDIVPSVTDPQGRICIVRQLREHGPDHG</sequence>
<dbReference type="InterPro" id="IPR003682">
    <property type="entry name" value="rRNA_ssu_MeTfrase_G"/>
</dbReference>
<dbReference type="Pfam" id="PF02527">
    <property type="entry name" value="GidB"/>
    <property type="match status" value="1"/>
</dbReference>
<comment type="function">
    <text evidence="6">Specifically methylates the N7 position of guanine in position 527 of 16S rRNA.</text>
</comment>
<protein>
    <recommendedName>
        <fullName evidence="6">Ribosomal RNA small subunit methyltransferase G</fullName>
        <ecNumber evidence="6">2.1.1.170</ecNumber>
    </recommendedName>
    <alternativeName>
        <fullName evidence="6">16S rRNA 7-methylguanosine methyltransferase</fullName>
        <shortName evidence="6">16S rRNA m7G methyltransferase</shortName>
    </alternativeName>
</protein>
<evidence type="ECO:0000313" key="8">
    <source>
        <dbReference type="Proteomes" id="UP000577362"/>
    </source>
</evidence>
<dbReference type="SUPFAM" id="SSF53335">
    <property type="entry name" value="S-adenosyl-L-methionine-dependent methyltransferases"/>
    <property type="match status" value="1"/>
</dbReference>
<dbReference type="HAMAP" id="MF_00074">
    <property type="entry name" value="16SrRNA_methyltr_G"/>
    <property type="match status" value="1"/>
</dbReference>
<comment type="caution">
    <text evidence="7">The sequence shown here is derived from an EMBL/GenBank/DDBJ whole genome shotgun (WGS) entry which is preliminary data.</text>
</comment>
<evidence type="ECO:0000256" key="6">
    <source>
        <dbReference type="HAMAP-Rule" id="MF_00074"/>
    </source>
</evidence>
<keyword evidence="4 6" id="KW-0808">Transferase</keyword>
<dbReference type="PANTHER" id="PTHR31760:SF0">
    <property type="entry name" value="S-ADENOSYL-L-METHIONINE-DEPENDENT METHYLTRANSFERASES SUPERFAMILY PROTEIN"/>
    <property type="match status" value="1"/>
</dbReference>
<organism evidence="7 8">
    <name type="scientific">Chelatococcus caeni</name>
    <dbReference type="NCBI Taxonomy" id="1348468"/>
    <lineage>
        <taxon>Bacteria</taxon>
        <taxon>Pseudomonadati</taxon>
        <taxon>Pseudomonadota</taxon>
        <taxon>Alphaproteobacteria</taxon>
        <taxon>Hyphomicrobiales</taxon>
        <taxon>Chelatococcaceae</taxon>
        <taxon>Chelatococcus</taxon>
    </lineage>
</organism>
<reference evidence="7 8" key="1">
    <citation type="submission" date="2020-08" db="EMBL/GenBank/DDBJ databases">
        <title>Genomic Encyclopedia of Type Strains, Phase IV (KMG-IV): sequencing the most valuable type-strain genomes for metagenomic binning, comparative biology and taxonomic classification.</title>
        <authorList>
            <person name="Goeker M."/>
        </authorList>
    </citation>
    <scope>NUCLEOTIDE SEQUENCE [LARGE SCALE GENOMIC DNA]</scope>
    <source>
        <strain evidence="7 8">DSM 103737</strain>
    </source>
</reference>
<evidence type="ECO:0000256" key="4">
    <source>
        <dbReference type="ARBA" id="ARBA00022679"/>
    </source>
</evidence>
<feature type="binding site" evidence="6">
    <location>
        <position position="83"/>
    </location>
    <ligand>
        <name>S-adenosyl-L-methionine</name>
        <dbReference type="ChEBI" id="CHEBI:59789"/>
    </ligand>
</feature>
<gene>
    <name evidence="6" type="primary">rsmG</name>
    <name evidence="7" type="ORF">GGR16_001938</name>
</gene>